<dbReference type="PANTHER" id="PTHR34796">
    <property type="entry name" value="EXPRESSED PROTEIN"/>
    <property type="match status" value="1"/>
</dbReference>
<accession>A0A6J4J8I6</accession>
<sequence length="115" mass="12955">MNYPQEYLAGVDLFNAGHFWHAHEEWEAAWLAEEEPMLRLFYKGIIQTAAALVHWQRGNPRGLHLNWAKARPKLLQQPGEVLGLRVDDLLAAMDRFEAVEGAGLSPPTLQIAGRA</sequence>
<organism evidence="1">
    <name type="scientific">uncultured Chloroflexia bacterium</name>
    <dbReference type="NCBI Taxonomy" id="1672391"/>
    <lineage>
        <taxon>Bacteria</taxon>
        <taxon>Bacillati</taxon>
        <taxon>Chloroflexota</taxon>
        <taxon>Chloroflexia</taxon>
        <taxon>environmental samples</taxon>
    </lineage>
</organism>
<evidence type="ECO:0000313" key="1">
    <source>
        <dbReference type="EMBL" id="CAA9273223.1"/>
    </source>
</evidence>
<gene>
    <name evidence="1" type="ORF">AVDCRST_MAG26-2927</name>
</gene>
<dbReference type="SUPFAM" id="SSF140663">
    <property type="entry name" value="TTHA0068-like"/>
    <property type="match status" value="1"/>
</dbReference>
<protein>
    <recommendedName>
        <fullName evidence="2">DUF309 domain-containing protein</fullName>
    </recommendedName>
</protein>
<name>A0A6J4J8I6_9CHLR</name>
<dbReference type="AlphaFoldDB" id="A0A6J4J8I6"/>
<dbReference type="InterPro" id="IPR023203">
    <property type="entry name" value="TTHA0068_sf"/>
</dbReference>
<dbReference type="Pfam" id="PF03745">
    <property type="entry name" value="DUF309"/>
    <property type="match status" value="1"/>
</dbReference>
<reference evidence="1" key="1">
    <citation type="submission" date="2020-02" db="EMBL/GenBank/DDBJ databases">
        <authorList>
            <person name="Meier V. D."/>
        </authorList>
    </citation>
    <scope>NUCLEOTIDE SEQUENCE</scope>
    <source>
        <strain evidence="1">AVDCRST_MAG26</strain>
    </source>
</reference>
<dbReference type="InterPro" id="IPR005500">
    <property type="entry name" value="DUF309"/>
</dbReference>
<dbReference type="EMBL" id="CADCTK010000676">
    <property type="protein sequence ID" value="CAA9273223.1"/>
    <property type="molecule type" value="Genomic_DNA"/>
</dbReference>
<dbReference type="PANTHER" id="PTHR34796:SF1">
    <property type="entry name" value="EXPRESSED PROTEIN"/>
    <property type="match status" value="1"/>
</dbReference>
<dbReference type="Gene3D" id="1.10.3450.10">
    <property type="entry name" value="TTHA0068-like"/>
    <property type="match status" value="1"/>
</dbReference>
<proteinExistence type="predicted"/>
<evidence type="ECO:0008006" key="2">
    <source>
        <dbReference type="Google" id="ProtNLM"/>
    </source>
</evidence>